<dbReference type="EMBL" id="JBJHZX010000012">
    <property type="protein sequence ID" value="MFL0195875.1"/>
    <property type="molecule type" value="Genomic_DNA"/>
</dbReference>
<evidence type="ECO:0000313" key="1">
    <source>
        <dbReference type="EMBL" id="MFL0195875.1"/>
    </source>
</evidence>
<dbReference type="Pfam" id="PF14552">
    <property type="entry name" value="Tautomerase_2"/>
    <property type="match status" value="1"/>
</dbReference>
<name>A0ABW8SIR8_9CLOT</name>
<organism evidence="1 2">
    <name type="scientific">Candidatus Clostridium eludens</name>
    <dbReference type="NCBI Taxonomy" id="3381663"/>
    <lineage>
        <taxon>Bacteria</taxon>
        <taxon>Bacillati</taxon>
        <taxon>Bacillota</taxon>
        <taxon>Clostridia</taxon>
        <taxon>Eubacteriales</taxon>
        <taxon>Clostridiaceae</taxon>
        <taxon>Clostridium</taxon>
    </lineage>
</organism>
<keyword evidence="2" id="KW-1185">Reference proteome</keyword>
<evidence type="ECO:0000313" key="2">
    <source>
        <dbReference type="Proteomes" id="UP001623660"/>
    </source>
</evidence>
<dbReference type="RefSeq" id="WP_406791992.1">
    <property type="nucleotide sequence ID" value="NZ_JBJHZX010000012.1"/>
</dbReference>
<proteinExistence type="predicted"/>
<protein>
    <submittedName>
        <fullName evidence="1">Tautomerase family protein</fullName>
    </submittedName>
</protein>
<dbReference type="InterPro" id="IPR037479">
    <property type="entry name" value="Tauto_MSAD"/>
</dbReference>
<dbReference type="Proteomes" id="UP001623660">
    <property type="component" value="Unassembled WGS sequence"/>
</dbReference>
<dbReference type="PANTHER" id="PTHR38460">
    <property type="entry name" value="TAUTOMERASE YOLI-RELATED"/>
    <property type="match status" value="1"/>
</dbReference>
<reference evidence="1 2" key="1">
    <citation type="submission" date="2024-11" db="EMBL/GenBank/DDBJ databases">
        <authorList>
            <person name="Heng Y.C."/>
            <person name="Lim A.C.H."/>
            <person name="Lee J.K.Y."/>
            <person name="Kittelmann S."/>
        </authorList>
    </citation>
    <scope>NUCLEOTIDE SEQUENCE [LARGE SCALE GENOMIC DNA]</scope>
    <source>
        <strain evidence="1 2">WILCCON 0269</strain>
    </source>
</reference>
<comment type="caution">
    <text evidence="1">The sequence shown here is derived from an EMBL/GenBank/DDBJ whole genome shotgun (WGS) entry which is preliminary data.</text>
</comment>
<dbReference type="SUPFAM" id="SSF55331">
    <property type="entry name" value="Tautomerase/MIF"/>
    <property type="match status" value="1"/>
</dbReference>
<accession>A0ABW8SIR8</accession>
<dbReference type="Gene3D" id="3.30.429.10">
    <property type="entry name" value="Macrophage Migration Inhibitory Factor"/>
    <property type="match status" value="1"/>
</dbReference>
<dbReference type="PANTHER" id="PTHR38460:SF1">
    <property type="entry name" value="TAUTOMERASE YOLI-RELATED"/>
    <property type="match status" value="1"/>
</dbReference>
<gene>
    <name evidence="1" type="ORF">ACJDU8_09910</name>
</gene>
<dbReference type="InterPro" id="IPR014347">
    <property type="entry name" value="Tautomerase/MIF_sf"/>
</dbReference>
<sequence length="130" mass="14785">MPLVKIEIFKGKTAEYKKAILNGVHSALVQAFKIPDDDRMQRLYELDRENFEVTPTKTEQCTLIEITAFKGRSVEAKRKLYREIVNNLKMDPGIDGEDIVIVINEPPLENWGVRGGKPANEVNLGFKIEV</sequence>